<proteinExistence type="predicted"/>
<dbReference type="Proteomes" id="UP001497680">
    <property type="component" value="Unassembled WGS sequence"/>
</dbReference>
<evidence type="ECO:0000313" key="1">
    <source>
        <dbReference type="EMBL" id="KAI6083404.1"/>
    </source>
</evidence>
<comment type="caution">
    <text evidence="1">The sequence shown here is derived from an EMBL/GenBank/DDBJ whole genome shotgun (WGS) entry which is preliminary data.</text>
</comment>
<evidence type="ECO:0000313" key="2">
    <source>
        <dbReference type="Proteomes" id="UP001497680"/>
    </source>
</evidence>
<dbReference type="EMBL" id="MU394353">
    <property type="protein sequence ID" value="KAI6083404.1"/>
    <property type="molecule type" value="Genomic_DNA"/>
</dbReference>
<protein>
    <submittedName>
        <fullName evidence="1">Uncharacterized protein</fullName>
    </submittedName>
</protein>
<reference evidence="1 2" key="1">
    <citation type="journal article" date="2022" name="New Phytol.">
        <title>Ecological generalism drives hyperdiversity of secondary metabolite gene clusters in xylarialean endophytes.</title>
        <authorList>
            <person name="Franco M.E.E."/>
            <person name="Wisecaver J.H."/>
            <person name="Arnold A.E."/>
            <person name="Ju Y.M."/>
            <person name="Slot J.C."/>
            <person name="Ahrendt S."/>
            <person name="Moore L.P."/>
            <person name="Eastman K.E."/>
            <person name="Scott K."/>
            <person name="Konkel Z."/>
            <person name="Mondo S.J."/>
            <person name="Kuo A."/>
            <person name="Hayes R.D."/>
            <person name="Haridas S."/>
            <person name="Andreopoulos B."/>
            <person name="Riley R."/>
            <person name="LaButti K."/>
            <person name="Pangilinan J."/>
            <person name="Lipzen A."/>
            <person name="Amirebrahimi M."/>
            <person name="Yan J."/>
            <person name="Adam C."/>
            <person name="Keymanesh K."/>
            <person name="Ng V."/>
            <person name="Louie K."/>
            <person name="Northen T."/>
            <person name="Drula E."/>
            <person name="Henrissat B."/>
            <person name="Hsieh H.M."/>
            <person name="Youens-Clark K."/>
            <person name="Lutzoni F."/>
            <person name="Miadlikowska J."/>
            <person name="Eastwood D.C."/>
            <person name="Hamelin R.C."/>
            <person name="Grigoriev I.V."/>
            <person name="U'Ren J.M."/>
        </authorList>
    </citation>
    <scope>NUCLEOTIDE SEQUENCE [LARGE SCALE GENOMIC DNA]</scope>
    <source>
        <strain evidence="1 2">ER1909</strain>
    </source>
</reference>
<accession>A0ACC0CSK3</accession>
<sequence>MVSQANSEASSSRSQSVHFTPSTTHVFGASSSPASRRLSEIRQFRGASTQPGSEPTRPARPRFFSSPGREDNSHPSPQYSRRPRSQLSSSVRPTFSTRASPEKSFQAETSFYTPCPPSRRRESVSWKRPQTSEPRAGGLFDNLPSRPAPKRRNLFGTSSSSGSMGDSTPTSQQGTGSQTPPTPASLSRSSYSYSFQPSRASSRTLSPEKRESPAPSRSATVVETPKCYIDPDGDLCLEVGFVAAKFVVDSKILARASPAWKKLLDTEGKKLEQTRGGGKLERVLKLPDDNNSAMEIFLNIVHGRFDRVSGYDEFVYCVYFYSLCVLTHKYDMTRILRPWAKGWSRTVHANCDKLGDSLRTKFCHERLWIAWELGDQATFEEIAKTLLLESSSEPGYNLKYVGAVEPPEIYGNIKGTRLYIIDSLLSAARQIIEGLIQNSDSPANCPEGKADCVPSMLGKAIRSLHGVDLWPLPEPRAVECSVTTLAKNLRSVAFGDAAPYHACSKRFEGVLGERVDAILKDIPSMLTKTHHIHLADRAEKAGFVQTLAAKP</sequence>
<name>A0ACC0CSK3_9PEZI</name>
<gene>
    <name evidence="1" type="ORF">F4821DRAFT_245084</name>
</gene>
<keyword evidence="2" id="KW-1185">Reference proteome</keyword>
<organism evidence="1 2">
    <name type="scientific">Hypoxylon rubiginosum</name>
    <dbReference type="NCBI Taxonomy" id="110542"/>
    <lineage>
        <taxon>Eukaryota</taxon>
        <taxon>Fungi</taxon>
        <taxon>Dikarya</taxon>
        <taxon>Ascomycota</taxon>
        <taxon>Pezizomycotina</taxon>
        <taxon>Sordariomycetes</taxon>
        <taxon>Xylariomycetidae</taxon>
        <taxon>Xylariales</taxon>
        <taxon>Hypoxylaceae</taxon>
        <taxon>Hypoxylon</taxon>
    </lineage>
</organism>